<evidence type="ECO:0000256" key="5">
    <source>
        <dbReference type="NCBIfam" id="TIGR00020"/>
    </source>
</evidence>
<accession>A0ABV4ANB7</accession>
<dbReference type="Proteomes" id="UP001562159">
    <property type="component" value="Unassembled WGS sequence"/>
</dbReference>
<evidence type="ECO:0000256" key="2">
    <source>
        <dbReference type="ARBA" id="ARBA00022481"/>
    </source>
</evidence>
<comment type="function">
    <text evidence="4">Peptide chain release factor 2 directs the termination of translation in response to the peptide chain termination codons UGA and UAA.</text>
</comment>
<dbReference type="PANTHER" id="PTHR43116:SF3">
    <property type="entry name" value="CLASS I PEPTIDE CHAIN RELEASE FACTOR"/>
    <property type="match status" value="1"/>
</dbReference>
<feature type="domain" description="Prokaryotic-type class I peptide chain release factors" evidence="6">
    <location>
        <begin position="245"/>
        <end position="261"/>
    </location>
</feature>
<dbReference type="HAMAP" id="MF_00094">
    <property type="entry name" value="Rel_fac_2"/>
    <property type="match status" value="1"/>
</dbReference>
<evidence type="ECO:0000313" key="7">
    <source>
        <dbReference type="EMBL" id="MEY2180864.1"/>
    </source>
</evidence>
<comment type="similarity">
    <text evidence="1 4">Belongs to the prokaryotic/mitochondrial release factor family.</text>
</comment>
<dbReference type="PANTHER" id="PTHR43116">
    <property type="entry name" value="PEPTIDE CHAIN RELEASE FACTOR 2"/>
    <property type="match status" value="1"/>
</dbReference>
<gene>
    <name evidence="4 7" type="primary">prfB</name>
    <name evidence="7" type="ORF">AB7878_00360</name>
</gene>
<dbReference type="SMART" id="SM00937">
    <property type="entry name" value="PCRF"/>
    <property type="match status" value="1"/>
</dbReference>
<dbReference type="PROSITE" id="PS00745">
    <property type="entry name" value="RF_PROK_I"/>
    <property type="match status" value="1"/>
</dbReference>
<dbReference type="InterPro" id="IPR000352">
    <property type="entry name" value="Pep_chain_release_fac_I"/>
</dbReference>
<comment type="caution">
    <text evidence="7">The sequence shown here is derived from an EMBL/GenBank/DDBJ whole genome shotgun (WGS) entry which is preliminary data.</text>
</comment>
<dbReference type="Gene3D" id="3.30.160.20">
    <property type="match status" value="1"/>
</dbReference>
<proteinExistence type="inferred from homology"/>
<dbReference type="Pfam" id="PF03462">
    <property type="entry name" value="PCRF"/>
    <property type="match status" value="1"/>
</dbReference>
<dbReference type="InterPro" id="IPR045853">
    <property type="entry name" value="Pep_chain_release_fac_I_sf"/>
</dbReference>
<evidence type="ECO:0000313" key="8">
    <source>
        <dbReference type="Proteomes" id="UP001562159"/>
    </source>
</evidence>
<dbReference type="Gene3D" id="3.30.70.1660">
    <property type="match status" value="1"/>
</dbReference>
<evidence type="ECO:0000256" key="4">
    <source>
        <dbReference type="HAMAP-Rule" id="MF_00094"/>
    </source>
</evidence>
<comment type="subcellular location">
    <subcellularLocation>
        <location evidence="4">Cytoplasm</location>
    </subcellularLocation>
</comment>
<evidence type="ECO:0000256" key="3">
    <source>
        <dbReference type="ARBA" id="ARBA00022917"/>
    </source>
</evidence>
<keyword evidence="8" id="KW-1185">Reference proteome</keyword>
<feature type="modified residue" description="N5-methylglutamine" evidence="4">
    <location>
        <position position="252"/>
    </location>
</feature>
<comment type="PTM">
    <text evidence="4">Methylated by PrmC. Methylation increases the termination efficiency of RF2.</text>
</comment>
<protein>
    <recommendedName>
        <fullName evidence="4 5">Peptide chain release factor 2</fullName>
        <shortName evidence="4">RF-2</shortName>
    </recommendedName>
</protein>
<evidence type="ECO:0000259" key="6">
    <source>
        <dbReference type="PROSITE" id="PS00745"/>
    </source>
</evidence>
<evidence type="ECO:0000256" key="1">
    <source>
        <dbReference type="ARBA" id="ARBA00010835"/>
    </source>
</evidence>
<sequence length="374" mass="41495">MIETNPILAQIADLTARVESLRGYLDYATKRERLEEVSRELESPTIWDNPPHAQELGRERARLDTIVSGIDHLSAGLADAKELLDMAIEAGDDDTAQSVIDDLAKLEAQVGKLEFQRMFSGKMDATNAFVDIQAGAGGTEAQDWAEILLRMYLRWAESRGWKTELLEVSGGEVAGIKSATFRVEGDYAYGWLKTEIGVHRLVRKSPFDSDNRRHTSFTSVFVSPEVDDDIDIEINPADLKTDVYRSSGAGGQHVNKTESAVRITHVPSGVVVACQTERSQHANRDRAMKMLAAKLYELEIQKRNAEKDALEATKSDIGWGSQIRNYVLDQSRIKDLRTGVERSDTQKVLDGDLDEFIEASLKSGLDAGAKRIDA</sequence>
<dbReference type="SUPFAM" id="SSF75620">
    <property type="entry name" value="Release factor"/>
    <property type="match status" value="1"/>
</dbReference>
<dbReference type="EMBL" id="JBGBPY010000001">
    <property type="protein sequence ID" value="MEY2180864.1"/>
    <property type="molecule type" value="Genomic_DNA"/>
</dbReference>
<keyword evidence="4" id="KW-0963">Cytoplasm</keyword>
<keyword evidence="2 4" id="KW-0488">Methylation</keyword>
<dbReference type="InterPro" id="IPR005139">
    <property type="entry name" value="PCRF"/>
</dbReference>
<organism evidence="7 8">
    <name type="scientific">Rhodanobacter humi</name>
    <dbReference type="NCBI Taxonomy" id="1888173"/>
    <lineage>
        <taxon>Bacteria</taxon>
        <taxon>Pseudomonadati</taxon>
        <taxon>Pseudomonadota</taxon>
        <taxon>Gammaproteobacteria</taxon>
        <taxon>Lysobacterales</taxon>
        <taxon>Rhodanobacteraceae</taxon>
        <taxon>Rhodanobacter</taxon>
    </lineage>
</organism>
<dbReference type="InterPro" id="IPR004374">
    <property type="entry name" value="PrfB"/>
</dbReference>
<dbReference type="Pfam" id="PF00472">
    <property type="entry name" value="RF-1"/>
    <property type="match status" value="1"/>
</dbReference>
<name>A0ABV4ANB7_9GAMM</name>
<keyword evidence="3 4" id="KW-0648">Protein biosynthesis</keyword>
<dbReference type="NCBIfam" id="TIGR00020">
    <property type="entry name" value="prfB"/>
    <property type="match status" value="1"/>
</dbReference>
<dbReference type="Gene3D" id="1.20.58.410">
    <property type="entry name" value="Release factor"/>
    <property type="match status" value="1"/>
</dbReference>
<reference evidence="7 8" key="1">
    <citation type="submission" date="2024-07" db="EMBL/GenBank/DDBJ databases">
        <title>Molecular mechanisms and environmental adaptations of flagellar loss and biofilm growth of Rhodanobacter under environmental stress.</title>
        <authorList>
            <person name="Chen M."/>
        </authorList>
    </citation>
    <scope>NUCLEOTIDE SEQUENCE [LARGE SCALE GENOMIC DNA]</scope>
    <source>
        <strain evidence="7 8">RS22</strain>
    </source>
</reference>